<dbReference type="Proteomes" id="UP000305362">
    <property type="component" value="Unassembled WGS sequence"/>
</dbReference>
<evidence type="ECO:0000313" key="12">
    <source>
        <dbReference type="Proteomes" id="UP000310685"/>
    </source>
</evidence>
<keyword evidence="4" id="KW-0560">Oxidoreductase</keyword>
<dbReference type="FunFam" id="3.60.130.10:FF:000003">
    <property type="entry name" value="Alpha-ketoglutarate-dependent taurine dioxygenase"/>
    <property type="match status" value="1"/>
</dbReference>
<dbReference type="Proteomes" id="UP000305647">
    <property type="component" value="Unassembled WGS sequence"/>
</dbReference>
<dbReference type="GO" id="GO:0046872">
    <property type="term" value="F:metal ion binding"/>
    <property type="evidence" value="ECO:0007669"/>
    <property type="project" value="UniProtKB-KW"/>
</dbReference>
<dbReference type="GO" id="GO:0016706">
    <property type="term" value="F:2-oxoglutarate-dependent dioxygenase activity"/>
    <property type="evidence" value="ECO:0007669"/>
    <property type="project" value="TreeGrafter"/>
</dbReference>
<dbReference type="InterPro" id="IPR051323">
    <property type="entry name" value="AtsK-like"/>
</dbReference>
<evidence type="ECO:0000313" key="7">
    <source>
        <dbReference type="EMBL" id="TIB77922.1"/>
    </source>
</evidence>
<dbReference type="InterPro" id="IPR042098">
    <property type="entry name" value="TauD-like_sf"/>
</dbReference>
<evidence type="ECO:0000256" key="3">
    <source>
        <dbReference type="ARBA" id="ARBA00022964"/>
    </source>
</evidence>
<evidence type="ECO:0000313" key="10">
    <source>
        <dbReference type="Proteomes" id="UP000305362"/>
    </source>
</evidence>
<evidence type="ECO:0000259" key="6">
    <source>
        <dbReference type="Pfam" id="PF02668"/>
    </source>
</evidence>
<evidence type="ECO:0000313" key="11">
    <source>
        <dbReference type="Proteomes" id="UP000305647"/>
    </source>
</evidence>
<feature type="domain" description="TauD/TfdA-like" evidence="6">
    <location>
        <begin position="82"/>
        <end position="345"/>
    </location>
</feature>
<comment type="similarity">
    <text evidence="1">Belongs to the TfdA dioxygenase family.</text>
</comment>
<dbReference type="InterPro" id="IPR003819">
    <property type="entry name" value="TauD/TfdA-like"/>
</dbReference>
<dbReference type="AlphaFoldDB" id="A0A4T0QZA1"/>
<protein>
    <submittedName>
        <fullName evidence="8">TauD-domain-containing protein</fullName>
    </submittedName>
</protein>
<name>A0A4T0QZA1_9BASI</name>
<gene>
    <name evidence="9" type="ORF">E3Q03_02756</name>
    <name evidence="8" type="ORF">E3Q10_02427</name>
    <name evidence="7" type="ORF">E3Q22_02843</name>
</gene>
<keyword evidence="2" id="KW-0479">Metal-binding</keyword>
<keyword evidence="3" id="KW-0223">Dioxygenase</keyword>
<dbReference type="EMBL" id="SPRO01000024">
    <property type="protein sequence ID" value="TIC29830.1"/>
    <property type="molecule type" value="Genomic_DNA"/>
</dbReference>
<organism evidence="8 11">
    <name type="scientific">Wallemia mellicola</name>
    <dbReference type="NCBI Taxonomy" id="1708541"/>
    <lineage>
        <taxon>Eukaryota</taxon>
        <taxon>Fungi</taxon>
        <taxon>Dikarya</taxon>
        <taxon>Basidiomycota</taxon>
        <taxon>Wallemiomycotina</taxon>
        <taxon>Wallemiomycetes</taxon>
        <taxon>Wallemiales</taxon>
        <taxon>Wallemiaceae</taxon>
        <taxon>Wallemia</taxon>
    </lineage>
</organism>
<dbReference type="EMBL" id="SPRC01000030">
    <property type="protein sequence ID" value="TIB77922.1"/>
    <property type="molecule type" value="Genomic_DNA"/>
</dbReference>
<reference evidence="10 11" key="1">
    <citation type="submission" date="2019-03" db="EMBL/GenBank/DDBJ databases">
        <title>Sequencing 25 genomes of Wallemia mellicola.</title>
        <authorList>
            <person name="Gostincar C."/>
        </authorList>
    </citation>
    <scope>NUCLEOTIDE SEQUENCE [LARGE SCALE GENOMIC DNA]</scope>
    <source>
        <strain evidence="9 10">EXF-1277</strain>
        <strain evidence="7 12">EXF-6152</strain>
        <strain evidence="8 11">EXF-8738</strain>
    </source>
</reference>
<dbReference type="EMBL" id="SPRV01000030">
    <property type="protein sequence ID" value="TIC61303.1"/>
    <property type="molecule type" value="Genomic_DNA"/>
</dbReference>
<dbReference type="PANTHER" id="PTHR30468:SF31">
    <property type="entry name" value="ALPHA-KETOGLUTARATE-DEPENDENT SULFONATE DIOXYGENASE-RELATED"/>
    <property type="match status" value="1"/>
</dbReference>
<dbReference type="SUPFAM" id="SSF51197">
    <property type="entry name" value="Clavaminate synthase-like"/>
    <property type="match status" value="1"/>
</dbReference>
<sequence length="422" mass="47187">MSATKTIQETAKHVSAVPATFNPFYSHDPTTADDENYEYNFLKPSFPDVKWAPLELQDVTDRGFSADKSKKNLLSAATKVDNIEPSIGTELSGINIYELTDAQKDELALLAAERTVVILRDQPIDIHKQLDAARYYGPLHKHATTSVPKQEGLEEVHVIYSDGAKRPDPAAFTKTELFHSDVTYELQPPSTTILQVLTAPTEGGSTIWSSGYAAYDSYSNTFQQYLETLYASHSAHEQYNGSLQAGTNPRREPITTLHPVVRVHPVTGWKSIFVQPGFTRSLFTKKGDNVVPIPKHESDHILNLLYRQIADQVDSQVKVRWGKGDIVVWDNRVSAHAATFNTWPQTRLGVRSKFFHIQPHDDIPNVSLATPHGEKPRSVEEHNALNLPSGLARSRQEQVWKEQGLQDTNVPVNLNKAKGYSD</sequence>
<comment type="caution">
    <text evidence="8">The sequence shown here is derived from an EMBL/GenBank/DDBJ whole genome shotgun (WGS) entry which is preliminary data.</text>
</comment>
<evidence type="ECO:0000256" key="4">
    <source>
        <dbReference type="ARBA" id="ARBA00023002"/>
    </source>
</evidence>
<evidence type="ECO:0000256" key="1">
    <source>
        <dbReference type="ARBA" id="ARBA00005896"/>
    </source>
</evidence>
<dbReference type="Gene3D" id="3.60.130.10">
    <property type="entry name" value="Clavaminate synthase-like"/>
    <property type="match status" value="1"/>
</dbReference>
<dbReference type="Proteomes" id="UP000310685">
    <property type="component" value="Unassembled WGS sequence"/>
</dbReference>
<accession>A0A4T0QZA1</accession>
<keyword evidence="5" id="KW-0408">Iron</keyword>
<proteinExistence type="inferred from homology"/>
<evidence type="ECO:0000313" key="9">
    <source>
        <dbReference type="EMBL" id="TIC61303.1"/>
    </source>
</evidence>
<evidence type="ECO:0000313" key="8">
    <source>
        <dbReference type="EMBL" id="TIC29830.1"/>
    </source>
</evidence>
<dbReference type="GO" id="GO:0005737">
    <property type="term" value="C:cytoplasm"/>
    <property type="evidence" value="ECO:0007669"/>
    <property type="project" value="TreeGrafter"/>
</dbReference>
<evidence type="ECO:0000256" key="5">
    <source>
        <dbReference type="ARBA" id="ARBA00023004"/>
    </source>
</evidence>
<evidence type="ECO:0000256" key="2">
    <source>
        <dbReference type="ARBA" id="ARBA00022723"/>
    </source>
</evidence>
<dbReference type="OrthoDB" id="10257314at2759"/>
<dbReference type="Pfam" id="PF02668">
    <property type="entry name" value="TauD"/>
    <property type="match status" value="1"/>
</dbReference>
<dbReference type="PANTHER" id="PTHR30468">
    <property type="entry name" value="ALPHA-KETOGLUTARATE-DEPENDENT SULFONATE DIOXYGENASE"/>
    <property type="match status" value="1"/>
</dbReference>